<evidence type="ECO:0000259" key="5">
    <source>
        <dbReference type="PROSITE" id="PS50160"/>
    </source>
</evidence>
<dbReference type="STRING" id="504805.SAMN05421505_109138"/>
<evidence type="ECO:0000256" key="3">
    <source>
        <dbReference type="ARBA" id="ARBA00022598"/>
    </source>
</evidence>
<dbReference type="GO" id="GO:0006281">
    <property type="term" value="P:DNA repair"/>
    <property type="evidence" value="ECO:0007669"/>
    <property type="project" value="InterPro"/>
</dbReference>
<dbReference type="Pfam" id="PF04679">
    <property type="entry name" value="DNA_ligase_A_C"/>
    <property type="match status" value="1"/>
</dbReference>
<dbReference type="AlphaFoldDB" id="A0A1G7Y9A9"/>
<dbReference type="InterPro" id="IPR014146">
    <property type="entry name" value="LigD_ligase_dom"/>
</dbReference>
<protein>
    <recommendedName>
        <fullName evidence="2">DNA ligase (ATP)</fullName>
        <ecNumber evidence="2">6.5.1.1</ecNumber>
    </recommendedName>
</protein>
<dbReference type="Pfam" id="PF01068">
    <property type="entry name" value="DNA_ligase_A_M"/>
    <property type="match status" value="2"/>
</dbReference>
<organism evidence="6 7">
    <name type="scientific">Sinosporangium album</name>
    <dbReference type="NCBI Taxonomy" id="504805"/>
    <lineage>
        <taxon>Bacteria</taxon>
        <taxon>Bacillati</taxon>
        <taxon>Actinomycetota</taxon>
        <taxon>Actinomycetes</taxon>
        <taxon>Streptosporangiales</taxon>
        <taxon>Streptosporangiaceae</taxon>
        <taxon>Sinosporangium</taxon>
    </lineage>
</organism>
<dbReference type="Gene3D" id="3.30.1490.70">
    <property type="match status" value="1"/>
</dbReference>
<accession>A0A1G7Y9A9</accession>
<name>A0A1G7Y9A9_9ACTN</name>
<dbReference type="InterPro" id="IPR012340">
    <property type="entry name" value="NA-bd_OB-fold"/>
</dbReference>
<reference evidence="6 7" key="1">
    <citation type="submission" date="2016-10" db="EMBL/GenBank/DDBJ databases">
        <authorList>
            <person name="de Groot N.N."/>
        </authorList>
    </citation>
    <scope>NUCLEOTIDE SEQUENCE [LARGE SCALE GENOMIC DNA]</scope>
    <source>
        <strain evidence="6 7">CPCC 201354</strain>
    </source>
</reference>
<dbReference type="CDD" id="cd07906">
    <property type="entry name" value="Adenylation_DNA_ligase_LigD_LigC"/>
    <property type="match status" value="1"/>
</dbReference>
<dbReference type="PROSITE" id="PS50160">
    <property type="entry name" value="DNA_LIGASE_A3"/>
    <property type="match status" value="1"/>
</dbReference>
<dbReference type="SUPFAM" id="SSF56091">
    <property type="entry name" value="DNA ligase/mRNA capping enzyme, catalytic domain"/>
    <property type="match status" value="1"/>
</dbReference>
<comment type="catalytic activity">
    <reaction evidence="4">
        <text>ATP + (deoxyribonucleotide)n-3'-hydroxyl + 5'-phospho-(deoxyribonucleotide)m = (deoxyribonucleotide)n+m + AMP + diphosphate.</text>
        <dbReference type="EC" id="6.5.1.1"/>
    </reaction>
</comment>
<dbReference type="Gene3D" id="2.40.50.140">
    <property type="entry name" value="Nucleic acid-binding proteins"/>
    <property type="match status" value="1"/>
</dbReference>
<dbReference type="NCBIfam" id="TIGR02779">
    <property type="entry name" value="NHEJ_ligase_lig"/>
    <property type="match status" value="1"/>
</dbReference>
<dbReference type="CDD" id="cd07971">
    <property type="entry name" value="OBF_DNA_ligase_LigD"/>
    <property type="match status" value="1"/>
</dbReference>
<sequence length="312" mass="34392">MPYPIEPMLATSGALPADLRSYALEVKWDGIRAIAYVHDGVRITGRKGTDFTRRYPEVATATEDLARTASRVILDGEVVAFDESGRPSFELLQRRMHVENPAEAGLLTLIPVRYLPFDLLYLDGRVLFAVPYAERRAMLSGLDLDVPPFFPGEGGDLLAATREQGLEGVVAKRLDSPYRPGRRTDWWIKVKHLSTREVVIAGWRPGAGKRAGGVGSLLMGAFGERGLTYIGHVGTGFSDAALDDLLSLLAPLEAPGSPYADRPPAEVARNAHWVRPEVVGEVAYTMWTREGRLRNPVWRGLRPDVLPSEVRL</sequence>
<feature type="domain" description="ATP-dependent DNA ligase family profile" evidence="5">
    <location>
        <begin position="117"/>
        <end position="223"/>
    </location>
</feature>
<dbReference type="PANTHER" id="PTHR45674">
    <property type="entry name" value="DNA LIGASE 1/3 FAMILY MEMBER"/>
    <property type="match status" value="1"/>
</dbReference>
<evidence type="ECO:0000256" key="2">
    <source>
        <dbReference type="ARBA" id="ARBA00012727"/>
    </source>
</evidence>
<dbReference type="GO" id="GO:0005524">
    <property type="term" value="F:ATP binding"/>
    <property type="evidence" value="ECO:0007669"/>
    <property type="project" value="InterPro"/>
</dbReference>
<dbReference type="SUPFAM" id="SSF50249">
    <property type="entry name" value="Nucleic acid-binding proteins"/>
    <property type="match status" value="1"/>
</dbReference>
<dbReference type="EMBL" id="FNCN01000009">
    <property type="protein sequence ID" value="SDG92580.1"/>
    <property type="molecule type" value="Genomic_DNA"/>
</dbReference>
<keyword evidence="3" id="KW-0436">Ligase</keyword>
<dbReference type="InterPro" id="IPR050191">
    <property type="entry name" value="ATP-dep_DNA_ligase"/>
</dbReference>
<dbReference type="PANTHER" id="PTHR45674:SF4">
    <property type="entry name" value="DNA LIGASE 1"/>
    <property type="match status" value="1"/>
</dbReference>
<dbReference type="InterPro" id="IPR012310">
    <property type="entry name" value="DNA_ligase_ATP-dep_cent"/>
</dbReference>
<dbReference type="EC" id="6.5.1.1" evidence="2"/>
<dbReference type="GO" id="GO:0003910">
    <property type="term" value="F:DNA ligase (ATP) activity"/>
    <property type="evidence" value="ECO:0007669"/>
    <property type="project" value="UniProtKB-EC"/>
</dbReference>
<evidence type="ECO:0000313" key="6">
    <source>
        <dbReference type="EMBL" id="SDG92580.1"/>
    </source>
</evidence>
<comment type="similarity">
    <text evidence="1">Belongs to the ATP-dependent DNA ligase family.</text>
</comment>
<gene>
    <name evidence="6" type="ORF">SAMN05421505_109138</name>
</gene>
<dbReference type="GO" id="GO:0006310">
    <property type="term" value="P:DNA recombination"/>
    <property type="evidence" value="ECO:0007669"/>
    <property type="project" value="InterPro"/>
</dbReference>
<evidence type="ECO:0000256" key="1">
    <source>
        <dbReference type="ARBA" id="ARBA00007572"/>
    </source>
</evidence>
<evidence type="ECO:0000256" key="4">
    <source>
        <dbReference type="ARBA" id="ARBA00034003"/>
    </source>
</evidence>
<dbReference type="InterPro" id="IPR012309">
    <property type="entry name" value="DNA_ligase_ATP-dep_C"/>
</dbReference>
<evidence type="ECO:0000313" key="7">
    <source>
        <dbReference type="Proteomes" id="UP000198923"/>
    </source>
</evidence>
<keyword evidence="7" id="KW-1185">Reference proteome</keyword>
<proteinExistence type="inferred from homology"/>
<dbReference type="Proteomes" id="UP000198923">
    <property type="component" value="Unassembled WGS sequence"/>
</dbReference>
<dbReference type="Gene3D" id="3.30.470.30">
    <property type="entry name" value="DNA ligase/mRNA capping enzyme"/>
    <property type="match status" value="1"/>
</dbReference>